<dbReference type="Gene3D" id="3.50.50.60">
    <property type="entry name" value="FAD/NAD(P)-binding domain"/>
    <property type="match status" value="1"/>
</dbReference>
<dbReference type="AlphaFoldDB" id="A0A6A6PE61"/>
<dbReference type="EMBL" id="MU001670">
    <property type="protein sequence ID" value="KAF2462285.1"/>
    <property type="molecule type" value="Genomic_DNA"/>
</dbReference>
<feature type="region of interest" description="Disordered" evidence="1">
    <location>
        <begin position="86"/>
        <end position="108"/>
    </location>
</feature>
<evidence type="ECO:0000256" key="1">
    <source>
        <dbReference type="SAM" id="MobiDB-lite"/>
    </source>
</evidence>
<protein>
    <recommendedName>
        <fullName evidence="4">Glucose-methanol-choline oxidoreductase C-terminal domain-containing protein</fullName>
    </recommendedName>
</protein>
<proteinExistence type="predicted"/>
<dbReference type="Gene3D" id="3.30.560.10">
    <property type="entry name" value="Glucose Oxidase, domain 3"/>
    <property type="match status" value="1"/>
</dbReference>
<evidence type="ECO:0008006" key="4">
    <source>
        <dbReference type="Google" id="ProtNLM"/>
    </source>
</evidence>
<evidence type="ECO:0000313" key="3">
    <source>
        <dbReference type="Proteomes" id="UP000799766"/>
    </source>
</evidence>
<organism evidence="2 3">
    <name type="scientific">Lineolata rhizophorae</name>
    <dbReference type="NCBI Taxonomy" id="578093"/>
    <lineage>
        <taxon>Eukaryota</taxon>
        <taxon>Fungi</taxon>
        <taxon>Dikarya</taxon>
        <taxon>Ascomycota</taxon>
        <taxon>Pezizomycotina</taxon>
        <taxon>Dothideomycetes</taxon>
        <taxon>Dothideomycetes incertae sedis</taxon>
        <taxon>Lineolatales</taxon>
        <taxon>Lineolataceae</taxon>
        <taxon>Lineolata</taxon>
    </lineage>
</organism>
<feature type="compositionally biased region" description="Basic and acidic residues" evidence="1">
    <location>
        <begin position="93"/>
        <end position="102"/>
    </location>
</feature>
<dbReference type="SUPFAM" id="SSF51905">
    <property type="entry name" value="FAD/NAD(P)-binding domain"/>
    <property type="match status" value="1"/>
</dbReference>
<dbReference type="InterPro" id="IPR036188">
    <property type="entry name" value="FAD/NAD-bd_sf"/>
</dbReference>
<name>A0A6A6PE61_9PEZI</name>
<reference evidence="2" key="1">
    <citation type="journal article" date="2020" name="Stud. Mycol.">
        <title>101 Dothideomycetes genomes: a test case for predicting lifestyles and emergence of pathogens.</title>
        <authorList>
            <person name="Haridas S."/>
            <person name="Albert R."/>
            <person name="Binder M."/>
            <person name="Bloem J."/>
            <person name="Labutti K."/>
            <person name="Salamov A."/>
            <person name="Andreopoulos B."/>
            <person name="Baker S."/>
            <person name="Barry K."/>
            <person name="Bills G."/>
            <person name="Bluhm B."/>
            <person name="Cannon C."/>
            <person name="Castanera R."/>
            <person name="Culley D."/>
            <person name="Daum C."/>
            <person name="Ezra D."/>
            <person name="Gonzalez J."/>
            <person name="Henrissat B."/>
            <person name="Kuo A."/>
            <person name="Liang C."/>
            <person name="Lipzen A."/>
            <person name="Lutzoni F."/>
            <person name="Magnuson J."/>
            <person name="Mondo S."/>
            <person name="Nolan M."/>
            <person name="Ohm R."/>
            <person name="Pangilinan J."/>
            <person name="Park H.-J."/>
            <person name="Ramirez L."/>
            <person name="Alfaro M."/>
            <person name="Sun H."/>
            <person name="Tritt A."/>
            <person name="Yoshinaga Y."/>
            <person name="Zwiers L.-H."/>
            <person name="Turgeon B."/>
            <person name="Goodwin S."/>
            <person name="Spatafora J."/>
            <person name="Crous P."/>
            <person name="Grigoriev I."/>
        </authorList>
    </citation>
    <scope>NUCLEOTIDE SEQUENCE</scope>
    <source>
        <strain evidence="2">ATCC 16933</strain>
    </source>
</reference>
<gene>
    <name evidence="2" type="ORF">BDY21DRAFT_368362</name>
</gene>
<evidence type="ECO:0000313" key="2">
    <source>
        <dbReference type="EMBL" id="KAF2462285.1"/>
    </source>
</evidence>
<accession>A0A6A6PE61</accession>
<keyword evidence="3" id="KW-1185">Reference proteome</keyword>
<dbReference type="OrthoDB" id="269227at2759"/>
<sequence length="198" mass="21683">MHAPTSNLATRSKVNKILFEGDPAMCVRVIDSTMSSGSSDDDAKTTVRASKLCFVPAYQNLGAWLGMLVETSKDYDAYSFRPASSGPLHHQPAYRDPEHRSSATEATRWSNPVVDHRRPDSPVDVDIMYQTIKSHAIGTRAKILRDMGGMVYEDLLVHGTNQLGIIDAGTTPTIVATMADQMVYTIVEKAGDVIKGRQ</sequence>
<dbReference type="Proteomes" id="UP000799766">
    <property type="component" value="Unassembled WGS sequence"/>
</dbReference>